<dbReference type="AlphaFoldDB" id="A0A932MPY9"/>
<dbReference type="Proteomes" id="UP000782312">
    <property type="component" value="Unassembled WGS sequence"/>
</dbReference>
<dbReference type="Pfam" id="PF10049">
    <property type="entry name" value="DUF2283"/>
    <property type="match status" value="1"/>
</dbReference>
<accession>A0A932MPY9</accession>
<evidence type="ECO:0000313" key="2">
    <source>
        <dbReference type="Proteomes" id="UP000782312"/>
    </source>
</evidence>
<protein>
    <submittedName>
        <fullName evidence="1">DUF2283 domain-containing protein</fullName>
    </submittedName>
</protein>
<organism evidence="1 2">
    <name type="scientific">Tectimicrobiota bacterium</name>
    <dbReference type="NCBI Taxonomy" id="2528274"/>
    <lineage>
        <taxon>Bacteria</taxon>
        <taxon>Pseudomonadati</taxon>
        <taxon>Nitrospinota/Tectimicrobiota group</taxon>
        <taxon>Candidatus Tectimicrobiota</taxon>
    </lineage>
</organism>
<dbReference type="EMBL" id="JACPUR010000018">
    <property type="protein sequence ID" value="MBI3127601.1"/>
    <property type="molecule type" value="Genomic_DNA"/>
</dbReference>
<proteinExistence type="predicted"/>
<name>A0A932MPY9_UNCTE</name>
<comment type="caution">
    <text evidence="1">The sequence shown here is derived from an EMBL/GenBank/DDBJ whole genome shotgun (WGS) entry which is preliminary data.</text>
</comment>
<evidence type="ECO:0000313" key="1">
    <source>
        <dbReference type="EMBL" id="MBI3127601.1"/>
    </source>
</evidence>
<sequence>MAASLKFTYDRDADILHIDKHSPYAAQESEELGDEIVARLNPEAGEVENLEILFFSTRLLRKDAFELPVAADLRLPGKDGG</sequence>
<reference evidence="1" key="1">
    <citation type="submission" date="2020-07" db="EMBL/GenBank/DDBJ databases">
        <title>Huge and variable diversity of episymbiotic CPR bacteria and DPANN archaea in groundwater ecosystems.</title>
        <authorList>
            <person name="He C.Y."/>
            <person name="Keren R."/>
            <person name="Whittaker M."/>
            <person name="Farag I.F."/>
            <person name="Doudna J."/>
            <person name="Cate J.H.D."/>
            <person name="Banfield J.F."/>
        </authorList>
    </citation>
    <scope>NUCLEOTIDE SEQUENCE</scope>
    <source>
        <strain evidence="1">NC_groundwater_763_Ag_S-0.2um_68_21</strain>
    </source>
</reference>
<dbReference type="InterPro" id="IPR019270">
    <property type="entry name" value="DUF2283"/>
</dbReference>
<gene>
    <name evidence="1" type="ORF">HYZ11_08370</name>
</gene>